<evidence type="ECO:0000259" key="2">
    <source>
        <dbReference type="Pfam" id="PF01321"/>
    </source>
</evidence>
<dbReference type="EMBL" id="JAUNQW010000003">
    <property type="protein sequence ID" value="MDO5456950.1"/>
    <property type="molecule type" value="Genomic_DNA"/>
</dbReference>
<dbReference type="PANTHER" id="PTHR46112">
    <property type="entry name" value="AMINOPEPTIDASE"/>
    <property type="match status" value="1"/>
</dbReference>
<proteinExistence type="predicted"/>
<dbReference type="InterPro" id="IPR029149">
    <property type="entry name" value="Creatin/AminoP/Spt16_N"/>
</dbReference>
<dbReference type="SUPFAM" id="SSF53092">
    <property type="entry name" value="Creatinase/prolidase N-terminal domain"/>
    <property type="match status" value="1"/>
</dbReference>
<feature type="domain" description="Peptidase M24" evidence="1">
    <location>
        <begin position="134"/>
        <end position="337"/>
    </location>
</feature>
<gene>
    <name evidence="3" type="ORF">Q4F26_01260</name>
</gene>
<protein>
    <submittedName>
        <fullName evidence="3">Aminopeptidase P family protein</fullName>
        <ecNumber evidence="3">3.4.11.9</ecNumber>
    </submittedName>
</protein>
<dbReference type="Gene3D" id="3.40.350.10">
    <property type="entry name" value="Creatinase/prolidase N-terminal domain"/>
    <property type="match status" value="1"/>
</dbReference>
<sequence length="353" mass="39405">MTRLSKIQTALAENDYESILVTSSYNLKYVSKFTGTSGLAFITQDQGYFITDSRYTQQAQEEASDYTIIDHKGKIYETVAELAIHEKVDYIGIEEDHITISQWDELSDVTDCDLINSSGLVETLREVKEDGEVELIQAAIKITEQAFRYILNYIRPGMTERQVANELDFYMRGKGASGLSFDTIVASGYRSAMPHGVASEKIIENNELITIDFGCYYKGYVSDMTRTFAIGQVDDELKKIYEIVKEAHLLVKEAAGPDITGAELDAVARDYISEKGYGPQFGHTTGHGIGLEIHENPSVSQRNDEFFVSKNVITNEPGIYLTGLGGVRIENDLLITESGCKDLMSEPIEFIEL</sequence>
<dbReference type="InterPro" id="IPR050659">
    <property type="entry name" value="Peptidase_M24B"/>
</dbReference>
<dbReference type="AlphaFoldDB" id="A0AA43UBM0"/>
<accession>A0AA43UBM0</accession>
<name>A0AA43UBM0_9LACT</name>
<dbReference type="Pfam" id="PF00557">
    <property type="entry name" value="Peptidase_M24"/>
    <property type="match status" value="1"/>
</dbReference>
<keyword evidence="4" id="KW-1185">Reference proteome</keyword>
<dbReference type="EC" id="3.4.11.9" evidence="3"/>
<evidence type="ECO:0000259" key="1">
    <source>
        <dbReference type="Pfam" id="PF00557"/>
    </source>
</evidence>
<dbReference type="Pfam" id="PF01321">
    <property type="entry name" value="Creatinase_N"/>
    <property type="match status" value="1"/>
</dbReference>
<comment type="caution">
    <text evidence="3">The sequence shown here is derived from an EMBL/GenBank/DDBJ whole genome shotgun (WGS) entry which is preliminary data.</text>
</comment>
<dbReference type="Proteomes" id="UP001171751">
    <property type="component" value="Unassembled WGS sequence"/>
</dbReference>
<keyword evidence="3" id="KW-0031">Aminopeptidase</keyword>
<dbReference type="GO" id="GO:0004177">
    <property type="term" value="F:aminopeptidase activity"/>
    <property type="evidence" value="ECO:0007669"/>
    <property type="project" value="UniProtKB-KW"/>
</dbReference>
<feature type="domain" description="Creatinase N-terminal" evidence="2">
    <location>
        <begin position="3"/>
        <end position="127"/>
    </location>
</feature>
<dbReference type="InterPro" id="IPR000994">
    <property type="entry name" value="Pept_M24"/>
</dbReference>
<keyword evidence="3" id="KW-0378">Hydrolase</keyword>
<dbReference type="PANTHER" id="PTHR46112:SF3">
    <property type="entry name" value="AMINOPEPTIDASE YPDF"/>
    <property type="match status" value="1"/>
</dbReference>
<keyword evidence="3" id="KW-0645">Protease</keyword>
<organism evidence="3 4">
    <name type="scientific">Atopococcus tabaci</name>
    <dbReference type="NCBI Taxonomy" id="269774"/>
    <lineage>
        <taxon>Bacteria</taxon>
        <taxon>Bacillati</taxon>
        <taxon>Bacillota</taxon>
        <taxon>Bacilli</taxon>
        <taxon>Lactobacillales</taxon>
        <taxon>Carnobacteriaceae</taxon>
        <taxon>Atopococcus</taxon>
    </lineage>
</organism>
<dbReference type="InterPro" id="IPR036005">
    <property type="entry name" value="Creatinase/aminopeptidase-like"/>
</dbReference>
<evidence type="ECO:0000313" key="3">
    <source>
        <dbReference type="EMBL" id="MDO5456950.1"/>
    </source>
</evidence>
<reference evidence="3" key="1">
    <citation type="submission" date="2023-07" db="EMBL/GenBank/DDBJ databases">
        <title>Between Cages and Wild: Unraveling the Impact of Captivity on Animal Microbiomes and Antimicrobial Resistance.</title>
        <authorList>
            <person name="Schmartz G.P."/>
            <person name="Rehner J."/>
            <person name="Schuff M.J."/>
            <person name="Becker S.L."/>
            <person name="Kravczyk M."/>
            <person name="Gurevich A."/>
            <person name="Francke R."/>
            <person name="Mueller R."/>
            <person name="Keller V."/>
            <person name="Keller A."/>
        </authorList>
    </citation>
    <scope>NUCLEOTIDE SEQUENCE</scope>
    <source>
        <strain evidence="3">S39M_St_73</strain>
    </source>
</reference>
<dbReference type="SUPFAM" id="SSF55920">
    <property type="entry name" value="Creatinase/aminopeptidase"/>
    <property type="match status" value="1"/>
</dbReference>
<evidence type="ECO:0000313" key="4">
    <source>
        <dbReference type="Proteomes" id="UP001171751"/>
    </source>
</evidence>
<dbReference type="CDD" id="cd01092">
    <property type="entry name" value="APP-like"/>
    <property type="match status" value="1"/>
</dbReference>
<dbReference type="InterPro" id="IPR000587">
    <property type="entry name" value="Creatinase_N"/>
</dbReference>
<dbReference type="Gene3D" id="3.90.230.10">
    <property type="entry name" value="Creatinase/methionine aminopeptidase superfamily"/>
    <property type="match status" value="1"/>
</dbReference>